<evidence type="ECO:0000256" key="8">
    <source>
        <dbReference type="ARBA" id="ARBA00022605"/>
    </source>
</evidence>
<dbReference type="InterPro" id="IPR045864">
    <property type="entry name" value="aa-tRNA-synth_II/BPL/LPL"/>
</dbReference>
<comment type="catalytic activity">
    <reaction evidence="1 15">
        <text>1-(5-phospho-beta-D-ribosyl)-ATP + diphosphate = 5-phospho-alpha-D-ribose 1-diphosphate + ATP</text>
        <dbReference type="Rhea" id="RHEA:18473"/>
        <dbReference type="ChEBI" id="CHEBI:30616"/>
        <dbReference type="ChEBI" id="CHEBI:33019"/>
        <dbReference type="ChEBI" id="CHEBI:58017"/>
        <dbReference type="ChEBI" id="CHEBI:73183"/>
        <dbReference type="EC" id="2.4.2.17"/>
    </reaction>
</comment>
<dbReference type="Pfam" id="PF01634">
    <property type="entry name" value="HisG"/>
    <property type="match status" value="1"/>
</dbReference>
<reference evidence="18 19" key="1">
    <citation type="submission" date="2018-04" db="EMBL/GenBank/DDBJ databases">
        <title>Genomic Encyclopedia of Type Strains, Phase IV (KMG-IV): sequencing the most valuable type-strain genomes for metagenomic binning, comparative biology and taxonomic classification.</title>
        <authorList>
            <person name="Goeker M."/>
        </authorList>
    </citation>
    <scope>NUCLEOTIDE SEQUENCE [LARGE SCALE GENOMIC DNA]</scope>
    <source>
        <strain evidence="18 19">DSM 28795</strain>
    </source>
</reference>
<dbReference type="Gene3D" id="3.40.190.10">
    <property type="entry name" value="Periplasmic binding protein-like II"/>
    <property type="match status" value="2"/>
</dbReference>
<feature type="domain" description="ATP phosphoribosyltransferase catalytic" evidence="16">
    <location>
        <begin position="373"/>
        <end position="523"/>
    </location>
</feature>
<dbReference type="Gene3D" id="3.30.930.10">
    <property type="entry name" value="Bira Bifunctional Protein, Domain 2"/>
    <property type="match status" value="1"/>
</dbReference>
<dbReference type="GO" id="GO:0140096">
    <property type="term" value="F:catalytic activity, acting on a protein"/>
    <property type="evidence" value="ECO:0007669"/>
    <property type="project" value="UniProtKB-ARBA"/>
</dbReference>
<dbReference type="PROSITE" id="PS01316">
    <property type="entry name" value="ATP_P_PHORIBOSYLTR"/>
    <property type="match status" value="1"/>
</dbReference>
<dbReference type="InterPro" id="IPR001348">
    <property type="entry name" value="ATP_PRibTrfase_HisG"/>
</dbReference>
<comment type="function">
    <text evidence="14 15">Catalyzes the condensation of ATP and 5-phosphoribose 1-diphosphate to form N'-(5'-phosphoribosyl)-ATP (PR-ATP). Has a crucial role in the pathway because the rate of histidine biosynthesis seems to be controlled primarily by regulation of HisG enzymatic activity.</text>
</comment>
<feature type="domain" description="Class II Histidinyl-tRNA synthetase (HisRS)-like catalytic core" evidence="17">
    <location>
        <begin position="20"/>
        <end position="310"/>
    </location>
</feature>
<comment type="pathway">
    <text evidence="3 15">Amino-acid biosynthesis; L-histidine biosynthesis; L-histidine from 5-phospho-alpha-D-ribose 1-diphosphate: step 1/9.</text>
</comment>
<keyword evidence="19" id="KW-1185">Reference proteome</keyword>
<dbReference type="GO" id="GO:0005524">
    <property type="term" value="F:ATP binding"/>
    <property type="evidence" value="ECO:0007669"/>
    <property type="project" value="UniProtKB-KW"/>
</dbReference>
<evidence type="ECO:0000313" key="19">
    <source>
        <dbReference type="Proteomes" id="UP000245433"/>
    </source>
</evidence>
<evidence type="ECO:0000256" key="13">
    <source>
        <dbReference type="ARBA" id="ARBA00023102"/>
    </source>
</evidence>
<keyword evidence="8 15" id="KW-0028">Amino-acid biosynthesis</keyword>
<protein>
    <recommendedName>
        <fullName evidence="6 15">ATP phosphoribosyltransferase</fullName>
        <shortName evidence="15">ATP-PRT</shortName>
        <shortName evidence="15">ATP-PRTase</shortName>
        <ecNumber evidence="5 15">2.4.2.17</ecNumber>
    </recommendedName>
</protein>
<dbReference type="CDD" id="cd00773">
    <property type="entry name" value="HisRS-like_core"/>
    <property type="match status" value="1"/>
</dbReference>
<dbReference type="Pfam" id="PF13393">
    <property type="entry name" value="tRNA-synt_His"/>
    <property type="match status" value="1"/>
</dbReference>
<comment type="subunit">
    <text evidence="15">Heteromultimer composed of HisG and HisZ subunits.</text>
</comment>
<sequence length="530" mass="59384">MDRILAAGSRDEYGQVLQEKQDIIFKISRQLNQAGFTPIKTSLIERQSTFDRYPGTDMFHLYDQAGENLVLRPDMTLPVARFIETHYRSQAPNRLYYIDDVFRKTDYLSGDYNQETQARIELIGDASLGAEQKAIEIMLNLAANFNLGQLEIVLGDASLIDTILASFPALSNQQRQALKKSIEQKNLSRFQELTKHLPDLPAVLTDWPLAFGQRGEEILPKLGQIPAVKPIIIKWQKIADFIHQHFPNIKVTVDLAGQAPQPYYTGTMIQGFLPDLGETLFSGGRYDCLLKNFQGDFCPALGMELNIQRLMAAQKQPAKGQHPIVVVLAKGRVEEDVRPLLQAAGIDTSPLEHPGRRLIFESADHQFRFILVKPTDVLKYLDRGIGDIGVVGSDTTDEQEQNHYDVLDLKRGQAEFVVAAPAGFNLNNSQRHRIATKYPKRAGSYFNSRGQDVELIKLEGSVELGPLTGLADAIMDISQTGNTLKANQLEVYDTVCQVSTHLLVRRGALWQHQQQLTKVIEALINELKGV</sequence>
<keyword evidence="7 15" id="KW-0963">Cytoplasm</keyword>
<dbReference type="AlphaFoldDB" id="A0A2U1DCF9"/>
<evidence type="ECO:0000256" key="12">
    <source>
        <dbReference type="ARBA" id="ARBA00022840"/>
    </source>
</evidence>
<comment type="caution">
    <text evidence="18">The sequence shown here is derived from an EMBL/GenBank/DDBJ whole genome shotgun (WGS) entry which is preliminary data.</text>
</comment>
<dbReference type="PANTHER" id="PTHR21403">
    <property type="entry name" value="ATP PHOSPHORIBOSYLTRANSFERASE ATP-PRTASE"/>
    <property type="match status" value="1"/>
</dbReference>
<dbReference type="HAMAP" id="MF_01018">
    <property type="entry name" value="HisG_Short"/>
    <property type="match status" value="1"/>
</dbReference>
<evidence type="ECO:0000256" key="6">
    <source>
        <dbReference type="ARBA" id="ARBA00020998"/>
    </source>
</evidence>
<dbReference type="EC" id="2.4.2.17" evidence="5 15"/>
<dbReference type="GO" id="GO:0005737">
    <property type="term" value="C:cytoplasm"/>
    <property type="evidence" value="ECO:0007669"/>
    <property type="project" value="UniProtKB-SubCell"/>
</dbReference>
<dbReference type="CDD" id="cd13595">
    <property type="entry name" value="PBP2_HisGs"/>
    <property type="match status" value="1"/>
</dbReference>
<accession>A0A2U1DCF9</accession>
<evidence type="ECO:0000256" key="2">
    <source>
        <dbReference type="ARBA" id="ARBA00004496"/>
    </source>
</evidence>
<dbReference type="InterPro" id="IPR018198">
    <property type="entry name" value="ATP_PRibTrfase_CS"/>
</dbReference>
<proteinExistence type="inferred from homology"/>
<name>A0A2U1DCF9_9LACO</name>
<dbReference type="NCBIfam" id="TIGR00070">
    <property type="entry name" value="hisG"/>
    <property type="match status" value="1"/>
</dbReference>
<dbReference type="GO" id="GO:0003879">
    <property type="term" value="F:ATP phosphoribosyltransferase activity"/>
    <property type="evidence" value="ECO:0007669"/>
    <property type="project" value="UniProtKB-UniRule"/>
</dbReference>
<keyword evidence="11 15" id="KW-0547">Nucleotide-binding</keyword>
<evidence type="ECO:0000256" key="9">
    <source>
        <dbReference type="ARBA" id="ARBA00022676"/>
    </source>
</evidence>
<evidence type="ECO:0000259" key="16">
    <source>
        <dbReference type="Pfam" id="PF01634"/>
    </source>
</evidence>
<dbReference type="GO" id="GO:0000105">
    <property type="term" value="P:L-histidine biosynthetic process"/>
    <property type="evidence" value="ECO:0007669"/>
    <property type="project" value="UniProtKB-UniRule"/>
</dbReference>
<evidence type="ECO:0000256" key="4">
    <source>
        <dbReference type="ARBA" id="ARBA00009489"/>
    </source>
</evidence>
<evidence type="ECO:0000256" key="11">
    <source>
        <dbReference type="ARBA" id="ARBA00022741"/>
    </source>
</evidence>
<evidence type="ECO:0000256" key="10">
    <source>
        <dbReference type="ARBA" id="ARBA00022679"/>
    </source>
</evidence>
<keyword evidence="9 15" id="KW-0328">Glycosyltransferase</keyword>
<evidence type="ECO:0000313" key="18">
    <source>
        <dbReference type="EMBL" id="PVY85361.1"/>
    </source>
</evidence>
<keyword evidence="10 15" id="KW-0808">Transferase</keyword>
<evidence type="ECO:0000259" key="17">
    <source>
        <dbReference type="Pfam" id="PF13393"/>
    </source>
</evidence>
<evidence type="ECO:0000256" key="5">
    <source>
        <dbReference type="ARBA" id="ARBA00011946"/>
    </source>
</evidence>
<dbReference type="EMBL" id="QEKT01000002">
    <property type="protein sequence ID" value="PVY85361.1"/>
    <property type="molecule type" value="Genomic_DNA"/>
</dbReference>
<evidence type="ECO:0000256" key="7">
    <source>
        <dbReference type="ARBA" id="ARBA00022490"/>
    </source>
</evidence>
<dbReference type="PANTHER" id="PTHR21403:SF8">
    <property type="entry name" value="ATP PHOSPHORIBOSYLTRANSFERASE"/>
    <property type="match status" value="1"/>
</dbReference>
<comment type="similarity">
    <text evidence="4 15">Belongs to the ATP phosphoribosyltransferase family. Short subfamily.</text>
</comment>
<dbReference type="InterPro" id="IPR024893">
    <property type="entry name" value="ATP_PRibTrfase_HisG_short"/>
</dbReference>
<evidence type="ECO:0000256" key="3">
    <source>
        <dbReference type="ARBA" id="ARBA00004667"/>
    </source>
</evidence>
<gene>
    <name evidence="15" type="primary">hisG</name>
    <name evidence="18" type="ORF">C7384_102181</name>
</gene>
<evidence type="ECO:0000256" key="1">
    <source>
        <dbReference type="ARBA" id="ARBA00000915"/>
    </source>
</evidence>
<comment type="subcellular location">
    <subcellularLocation>
        <location evidence="2 15">Cytoplasm</location>
    </subcellularLocation>
</comment>
<dbReference type="InterPro" id="IPR013820">
    <property type="entry name" value="ATP_PRibTrfase_cat"/>
</dbReference>
<organism evidence="18 19">
    <name type="scientific">Convivina intestini</name>
    <dbReference type="NCBI Taxonomy" id="1505726"/>
    <lineage>
        <taxon>Bacteria</taxon>
        <taxon>Bacillati</taxon>
        <taxon>Bacillota</taxon>
        <taxon>Bacilli</taxon>
        <taxon>Lactobacillales</taxon>
        <taxon>Lactobacillaceae</taxon>
        <taxon>Convivina</taxon>
    </lineage>
</organism>
<evidence type="ECO:0000256" key="14">
    <source>
        <dbReference type="ARBA" id="ARBA00024861"/>
    </source>
</evidence>
<dbReference type="SUPFAM" id="SSF53850">
    <property type="entry name" value="Periplasmic binding protein-like II"/>
    <property type="match status" value="1"/>
</dbReference>
<dbReference type="UniPathway" id="UPA00031">
    <property type="reaction ID" value="UER00006"/>
</dbReference>
<keyword evidence="13 15" id="KW-0368">Histidine biosynthesis</keyword>
<dbReference type="InterPro" id="IPR041715">
    <property type="entry name" value="HisRS-like_core"/>
</dbReference>
<dbReference type="FunFam" id="3.40.190.10:FF:000008">
    <property type="entry name" value="ATP phosphoribosyltransferase"/>
    <property type="match status" value="1"/>
</dbReference>
<dbReference type="SUPFAM" id="SSF55681">
    <property type="entry name" value="Class II aaRS and biotin synthetases"/>
    <property type="match status" value="1"/>
</dbReference>
<dbReference type="RefSeq" id="WP_243400701.1">
    <property type="nucleotide sequence ID" value="NZ_CAKOEX010000002.1"/>
</dbReference>
<keyword evidence="12 15" id="KW-0067">ATP-binding</keyword>
<dbReference type="Proteomes" id="UP000245433">
    <property type="component" value="Unassembled WGS sequence"/>
</dbReference>
<evidence type="ECO:0000256" key="15">
    <source>
        <dbReference type="HAMAP-Rule" id="MF_01018"/>
    </source>
</evidence>
<comment type="domain">
    <text evidence="15">Lacks the C-terminal regulatory region which is replaced by HisZ.</text>
</comment>